<accession>A0A183U1L4</accession>
<evidence type="ECO:0000256" key="1">
    <source>
        <dbReference type="SAM" id="Phobius"/>
    </source>
</evidence>
<dbReference type="AlphaFoldDB" id="A0A183U1L4"/>
<feature type="transmembrane region" description="Helical" evidence="1">
    <location>
        <begin position="16"/>
        <end position="36"/>
    </location>
</feature>
<dbReference type="WBParaSite" id="TCNE_0000238401-mRNA-1">
    <property type="protein sequence ID" value="TCNE_0000238401-mRNA-1"/>
    <property type="gene ID" value="TCNE_0000238401"/>
</dbReference>
<keyword evidence="1" id="KW-0472">Membrane</keyword>
<feature type="transmembrane region" description="Helical" evidence="1">
    <location>
        <begin position="71"/>
        <end position="89"/>
    </location>
</feature>
<evidence type="ECO:0000313" key="3">
    <source>
        <dbReference type="WBParaSite" id="TCNE_0000238401-mRNA-1"/>
    </source>
</evidence>
<feature type="transmembrane region" description="Helical" evidence="1">
    <location>
        <begin position="42"/>
        <end position="59"/>
    </location>
</feature>
<dbReference type="InterPro" id="IPR040350">
    <property type="entry name" value="TMEM272"/>
</dbReference>
<dbReference type="Proteomes" id="UP000050794">
    <property type="component" value="Unassembled WGS sequence"/>
</dbReference>
<dbReference type="PANTHER" id="PTHR33444:SF2">
    <property type="entry name" value="MARVEL DOMAIN-CONTAINING PROTEIN"/>
    <property type="match status" value="1"/>
</dbReference>
<reference evidence="3" key="1">
    <citation type="submission" date="2016-06" db="UniProtKB">
        <authorList>
            <consortium name="WormBaseParasite"/>
        </authorList>
    </citation>
    <scope>IDENTIFICATION</scope>
</reference>
<evidence type="ECO:0000313" key="2">
    <source>
        <dbReference type="Proteomes" id="UP000050794"/>
    </source>
</evidence>
<dbReference type="PANTHER" id="PTHR33444">
    <property type="entry name" value="SI:DKEY-19B23.12-RELATED"/>
    <property type="match status" value="1"/>
</dbReference>
<feature type="transmembrane region" description="Helical" evidence="1">
    <location>
        <begin position="109"/>
        <end position="141"/>
    </location>
</feature>
<organism evidence="2 3">
    <name type="scientific">Toxocara canis</name>
    <name type="common">Canine roundworm</name>
    <dbReference type="NCBI Taxonomy" id="6265"/>
    <lineage>
        <taxon>Eukaryota</taxon>
        <taxon>Metazoa</taxon>
        <taxon>Ecdysozoa</taxon>
        <taxon>Nematoda</taxon>
        <taxon>Chromadorea</taxon>
        <taxon>Rhabditida</taxon>
        <taxon>Spirurina</taxon>
        <taxon>Ascaridomorpha</taxon>
        <taxon>Ascaridoidea</taxon>
        <taxon>Toxocaridae</taxon>
        <taxon>Toxocara</taxon>
    </lineage>
</organism>
<keyword evidence="1" id="KW-1133">Transmembrane helix</keyword>
<protein>
    <submittedName>
        <fullName evidence="3">EamA domain-containing protein</fullName>
    </submittedName>
</protein>
<keyword evidence="1" id="KW-0812">Transmembrane</keyword>
<keyword evidence="2" id="KW-1185">Reference proteome</keyword>
<sequence length="142" mass="15864">LIGEASLFAKFRVPGLIASTIFNALPISMIVIGVQKLDECPAQPYIPIWMIITGAIFILDEYHGNVYLNPVDWLFAGIFAITLCVGEFTPKSTRVNEVLLEYSDYCDRFLYGMAFVIVCIFCSIIALFSLCCCGCCVYVLYK</sequence>
<proteinExistence type="predicted"/>
<name>A0A183U1L4_TOXCA</name>